<evidence type="ECO:0000256" key="4">
    <source>
        <dbReference type="ARBA" id="ARBA00023136"/>
    </source>
</evidence>
<feature type="transmembrane region" description="Helical" evidence="5">
    <location>
        <begin position="82"/>
        <end position="106"/>
    </location>
</feature>
<dbReference type="PANTHER" id="PTHR10361">
    <property type="entry name" value="SODIUM-BILE ACID COTRANSPORTER"/>
    <property type="match status" value="1"/>
</dbReference>
<sequence>MIPAPSQQTAPAPAPSSADRDAKLAVTVFPVLVLLAGLVGFLIPGPIKAGAPAVPYLLGVIMFCMGLTLTPPDFASVARRPWAVALGLVAHYVIMPGAGWAIATALQLPPELAVGVILVGCAPSGTASNVMAYLAKGDVALSVAVATVSTLVAPLVTPALTLLLAGSFLHVDAGSMILDIVKTVLIPVVLGLVVRVFLRKAVAKVQPALPWISAAVIAAIVAIVVAGSASKLVAAGGIVLLAVVLHNGFGLGLGYLAGKAGRLDRRARRALAFEVGMQNSGLAATLAGAHFTPLAALPSAVFSVWHNVSGAVVAAWLARRPVPDAGQAQRAGR</sequence>
<dbReference type="PANTHER" id="PTHR10361:SF28">
    <property type="entry name" value="P3 PROTEIN-RELATED"/>
    <property type="match status" value="1"/>
</dbReference>
<keyword evidence="2 5" id="KW-0812">Transmembrane</keyword>
<dbReference type="InterPro" id="IPR038770">
    <property type="entry name" value="Na+/solute_symporter_sf"/>
</dbReference>
<feature type="transmembrane region" description="Helical" evidence="5">
    <location>
        <begin position="24"/>
        <end position="47"/>
    </location>
</feature>
<proteinExistence type="predicted"/>
<dbReference type="Pfam" id="PF01758">
    <property type="entry name" value="SBF"/>
    <property type="match status" value="1"/>
</dbReference>
<evidence type="ECO:0000313" key="6">
    <source>
        <dbReference type="EMBL" id="AMM30932.1"/>
    </source>
</evidence>
<feature type="transmembrane region" description="Helical" evidence="5">
    <location>
        <begin position="209"/>
        <end position="229"/>
    </location>
</feature>
<dbReference type="EMBL" id="CP014518">
    <property type="protein sequence ID" value="AMM30932.1"/>
    <property type="molecule type" value="Genomic_DNA"/>
</dbReference>
<feature type="transmembrane region" description="Helical" evidence="5">
    <location>
        <begin position="141"/>
        <end position="164"/>
    </location>
</feature>
<evidence type="ECO:0000256" key="3">
    <source>
        <dbReference type="ARBA" id="ARBA00022989"/>
    </source>
</evidence>
<dbReference type="OrthoDB" id="9806785at2"/>
<gene>
    <name evidence="6" type="ORF">SA2016_0231</name>
</gene>
<dbReference type="AlphaFoldDB" id="A0A126ZZZ3"/>
<keyword evidence="3 5" id="KW-1133">Transmembrane helix</keyword>
<protein>
    <submittedName>
        <fullName evidence="6">Putative arsenite efflux pump</fullName>
    </submittedName>
</protein>
<feature type="transmembrane region" description="Helical" evidence="5">
    <location>
        <begin position="176"/>
        <end position="197"/>
    </location>
</feature>
<dbReference type="STRING" id="37927.SA2016_0231"/>
<evidence type="ECO:0000256" key="2">
    <source>
        <dbReference type="ARBA" id="ARBA00022692"/>
    </source>
</evidence>
<evidence type="ECO:0000256" key="5">
    <source>
        <dbReference type="SAM" id="Phobius"/>
    </source>
</evidence>
<dbReference type="InterPro" id="IPR002657">
    <property type="entry name" value="BilAc:Na_symport/Acr3"/>
</dbReference>
<organism evidence="6 7">
    <name type="scientific">Sinomonas atrocyanea</name>
    <dbReference type="NCBI Taxonomy" id="37927"/>
    <lineage>
        <taxon>Bacteria</taxon>
        <taxon>Bacillati</taxon>
        <taxon>Actinomycetota</taxon>
        <taxon>Actinomycetes</taxon>
        <taxon>Micrococcales</taxon>
        <taxon>Micrococcaceae</taxon>
        <taxon>Sinomonas</taxon>
    </lineage>
</organism>
<keyword evidence="7" id="KW-1185">Reference proteome</keyword>
<feature type="transmembrane region" description="Helical" evidence="5">
    <location>
        <begin position="53"/>
        <end position="70"/>
    </location>
</feature>
<dbReference type="Gene3D" id="1.20.1530.20">
    <property type="match status" value="1"/>
</dbReference>
<reference evidence="6 7" key="1">
    <citation type="submission" date="2016-02" db="EMBL/GenBank/DDBJ databases">
        <title>Complete genome of Sinomonas atrocyanea KCTC 3377.</title>
        <authorList>
            <person name="Kim K.M."/>
        </authorList>
    </citation>
    <scope>NUCLEOTIDE SEQUENCE [LARGE SCALE GENOMIC DNA]</scope>
    <source>
        <strain evidence="6 7">KCTC 3377</strain>
    </source>
</reference>
<dbReference type="KEGG" id="satk:SA2016_0231"/>
<evidence type="ECO:0000256" key="1">
    <source>
        <dbReference type="ARBA" id="ARBA00004141"/>
    </source>
</evidence>
<feature type="transmembrane region" description="Helical" evidence="5">
    <location>
        <begin position="235"/>
        <end position="258"/>
    </location>
</feature>
<comment type="subcellular location">
    <subcellularLocation>
        <location evidence="1">Membrane</location>
        <topology evidence="1">Multi-pass membrane protein</topology>
    </subcellularLocation>
</comment>
<dbReference type="PATRIC" id="fig|37927.3.peg.236"/>
<dbReference type="Proteomes" id="UP000070134">
    <property type="component" value="Chromosome"/>
</dbReference>
<evidence type="ECO:0000313" key="7">
    <source>
        <dbReference type="Proteomes" id="UP000070134"/>
    </source>
</evidence>
<keyword evidence="4 5" id="KW-0472">Membrane</keyword>
<feature type="transmembrane region" description="Helical" evidence="5">
    <location>
        <begin position="112"/>
        <end position="134"/>
    </location>
</feature>
<dbReference type="InterPro" id="IPR004710">
    <property type="entry name" value="Bilac:Na_transpt"/>
</dbReference>
<dbReference type="GO" id="GO:0016020">
    <property type="term" value="C:membrane"/>
    <property type="evidence" value="ECO:0007669"/>
    <property type="project" value="UniProtKB-SubCell"/>
</dbReference>
<name>A0A126ZZZ3_9MICC</name>
<accession>A0A126ZZZ3</accession>